<proteinExistence type="predicted"/>
<dbReference type="PANTHER" id="PTHR28208">
    <property type="entry name" value="PHOSPHATIDATE PHOSPHATASE APP1"/>
    <property type="match status" value="1"/>
</dbReference>
<feature type="compositionally biased region" description="Low complexity" evidence="1">
    <location>
        <begin position="91"/>
        <end position="102"/>
    </location>
</feature>
<name>A0A0D6ESP0_SPOSA</name>
<organism evidence="3 4">
    <name type="scientific">Sporidiobolus salmonicolor</name>
    <name type="common">Yeast-like fungus</name>
    <name type="synonym">Sporobolomyces salmonicolor</name>
    <dbReference type="NCBI Taxonomy" id="5005"/>
    <lineage>
        <taxon>Eukaryota</taxon>
        <taxon>Fungi</taxon>
        <taxon>Dikarya</taxon>
        <taxon>Basidiomycota</taxon>
        <taxon>Pucciniomycotina</taxon>
        <taxon>Microbotryomycetes</taxon>
        <taxon>Sporidiobolales</taxon>
        <taxon>Sporidiobolaceae</taxon>
        <taxon>Sporobolomyces</taxon>
    </lineage>
</organism>
<dbReference type="Pfam" id="PF09949">
    <property type="entry name" value="APP1_cat"/>
    <property type="match status" value="1"/>
</dbReference>
<feature type="compositionally biased region" description="Low complexity" evidence="1">
    <location>
        <begin position="131"/>
        <end position="140"/>
    </location>
</feature>
<dbReference type="GO" id="GO:0008195">
    <property type="term" value="F:phosphatidate phosphatase activity"/>
    <property type="evidence" value="ECO:0007669"/>
    <property type="project" value="InterPro"/>
</dbReference>
<feature type="region of interest" description="Disordered" evidence="1">
    <location>
        <begin position="279"/>
        <end position="459"/>
    </location>
</feature>
<sequence>MASSTSALRARALAKVNRLASTTSEYAAPRLQSAASTAAGKLAVLRDHYTSSSAAPSSSSTWAAEPGVLTTPKRAQKTRQVDFADLPVMTSARSPPASASEAKGSKWGGLGGYFSGYAGGGAGTGAGAMGSAGAPSGKGKQPTMQEPEEEKIVCFPGWAVLQPAPEVSSEPALTLDILCHGYSYRQRPLSQASRSQRIFYALAKSFASLPKIPPHLASAADAATAGLDAAALGSQSVDSLSSSLKEAALKDGNVFEQLLEVGGREGQGQALELADATVEAASPTTTEPEEMSLEEQLRSPSRVSPVTPITGLPHTANHTVNSRQGPHHAATAPLPSLPSTSSTPSASRSPEDEKILPTPAKLNRRPHVRIEIPARRAAGWSVSAMRSPSLPPTPSATSPEPRSPASRATGFFTKSHSRNSTKSSVPSSRASSRTSSRANSPTRAPASVPSAKSDPDAWPTPFAYTENDLPRLHANLSSRILPFFGAKLPGRKIRLSIYPVLGEGRLWDGALATKVVSTSAPGGGFCTMLQVRGKELKKLLEATAASGPGGGGGKGLDGLRVRVVAELLEPEGFQATETLPAGLGGGSVAGSASLRATAEDEVELGVAIEGPGGEGGGVRVISDVDDTIKWTEVLKGTKTIFRNVFVRELRDIRVPGMASWYRAMSSRGAHFHYVSNSPWELWPVVRAFMDSAGFPSGSCTLKEYGGAGSAIAKLWEEPGQRKRANVENILKEFPESQRPNELNRRFILVGDSGEQDMQLYVSLAAQYPNNVLAIYIRDVTTPFLPPASSSAAKAPSTSTSFAAKAATLSPPELKWQHSESASDLAGLVQEPEGADTRPFSEMPDLPGQFDGSHERPLGYIARQSHKPSRSMSAAVKSSAPPLPPRPSLGERANSSSVTMTPTASAPISPTSSLPASPHLSPTSYLIDTDDFDPLSPNNPLRPSPPPSIQNGTTTVAEQASVEAFYKRVAEAERMLPKGVKLRLFRHGKECAQEALDLLQAASKRRSGR</sequence>
<evidence type="ECO:0000313" key="4">
    <source>
        <dbReference type="Proteomes" id="UP000243876"/>
    </source>
</evidence>
<evidence type="ECO:0000259" key="2">
    <source>
        <dbReference type="Pfam" id="PF09949"/>
    </source>
</evidence>
<dbReference type="PANTHER" id="PTHR28208:SF3">
    <property type="entry name" value="PHOSPHATIDATE PHOSPHATASE APP1"/>
    <property type="match status" value="1"/>
</dbReference>
<reference evidence="4" key="1">
    <citation type="submission" date="2015-02" db="EMBL/GenBank/DDBJ databases">
        <authorList>
            <person name="Gon?alves P."/>
        </authorList>
    </citation>
    <scope>NUCLEOTIDE SEQUENCE [LARGE SCALE GENOMIC DNA]</scope>
</reference>
<feature type="compositionally biased region" description="Low complexity" evidence="1">
    <location>
        <begin position="900"/>
        <end position="917"/>
    </location>
</feature>
<evidence type="ECO:0000256" key="1">
    <source>
        <dbReference type="SAM" id="MobiDB-lite"/>
    </source>
</evidence>
<dbReference type="GO" id="GO:0030479">
    <property type="term" value="C:actin cortical patch"/>
    <property type="evidence" value="ECO:0007669"/>
    <property type="project" value="TreeGrafter"/>
</dbReference>
<dbReference type="InterPro" id="IPR019236">
    <property type="entry name" value="APP1_cat"/>
</dbReference>
<feature type="domain" description="Phosphatidate phosphatase APP1 catalytic" evidence="2">
    <location>
        <begin position="618"/>
        <end position="778"/>
    </location>
</feature>
<gene>
    <name evidence="3" type="primary">SPOSA6832_04703</name>
</gene>
<feature type="compositionally biased region" description="Low complexity" evidence="1">
    <location>
        <begin position="395"/>
        <end position="409"/>
    </location>
</feature>
<accession>A0A0D6ESP0</accession>
<feature type="compositionally biased region" description="Low complexity" evidence="1">
    <location>
        <begin position="329"/>
        <end position="348"/>
    </location>
</feature>
<dbReference type="AlphaFoldDB" id="A0A0D6ESP0"/>
<feature type="compositionally biased region" description="Low complexity" evidence="1">
    <location>
        <begin position="420"/>
        <end position="444"/>
    </location>
</feature>
<dbReference type="Proteomes" id="UP000243876">
    <property type="component" value="Unassembled WGS sequence"/>
</dbReference>
<keyword evidence="4" id="KW-1185">Reference proteome</keyword>
<dbReference type="InterPro" id="IPR052935">
    <property type="entry name" value="Mg2+_PAP"/>
</dbReference>
<feature type="region of interest" description="Disordered" evidence="1">
    <location>
        <begin position="833"/>
        <end position="954"/>
    </location>
</feature>
<evidence type="ECO:0000313" key="3">
    <source>
        <dbReference type="EMBL" id="CEQ42838.1"/>
    </source>
</evidence>
<feature type="region of interest" description="Disordered" evidence="1">
    <location>
        <begin position="52"/>
        <end position="104"/>
    </location>
</feature>
<protein>
    <submittedName>
        <fullName evidence="3">SPOSA6832_04703-mRNA-1:cds</fullName>
    </submittedName>
</protein>
<dbReference type="OrthoDB" id="2117591at2759"/>
<dbReference type="EMBL" id="CENE01000037">
    <property type="protein sequence ID" value="CEQ42838.1"/>
    <property type="molecule type" value="Genomic_DNA"/>
</dbReference>
<feature type="region of interest" description="Disordered" evidence="1">
    <location>
        <begin position="125"/>
        <end position="148"/>
    </location>
</feature>
<feature type="compositionally biased region" description="Low complexity" evidence="1">
    <location>
        <begin position="52"/>
        <end position="64"/>
    </location>
</feature>